<evidence type="ECO:0000313" key="4">
    <source>
        <dbReference type="Proteomes" id="UP000712281"/>
    </source>
</evidence>
<feature type="transmembrane region" description="Helical" evidence="2">
    <location>
        <begin position="27"/>
        <end position="47"/>
    </location>
</feature>
<proteinExistence type="predicted"/>
<protein>
    <recommendedName>
        <fullName evidence="5">Transmembrane protein</fullName>
    </recommendedName>
</protein>
<keyword evidence="2" id="KW-0472">Membrane</keyword>
<sequence>MLVPRSSKISLGGRRPPRLRSAPSRRCALLSCLSSPSLFLLPFSVFWGLAPPRFQIWCCLSRNSVEAWRRSGCEVPSVRCGRGSLDLASDLDSGSRSVSFLCFLYLPFSAWVRRLAWLKALLGFSRRWRCGVSLLVLVHYGFSVTVRVRGGESSALGSSFGGGTFRARLFQGHGLGLPPVHFNLRWCLLVLFS</sequence>
<organism evidence="3 4">
    <name type="scientific">Brassica cretica</name>
    <name type="common">Mustard</name>
    <dbReference type="NCBI Taxonomy" id="69181"/>
    <lineage>
        <taxon>Eukaryota</taxon>
        <taxon>Viridiplantae</taxon>
        <taxon>Streptophyta</taxon>
        <taxon>Embryophyta</taxon>
        <taxon>Tracheophyta</taxon>
        <taxon>Spermatophyta</taxon>
        <taxon>Magnoliopsida</taxon>
        <taxon>eudicotyledons</taxon>
        <taxon>Gunneridae</taxon>
        <taxon>Pentapetalae</taxon>
        <taxon>rosids</taxon>
        <taxon>malvids</taxon>
        <taxon>Brassicales</taxon>
        <taxon>Brassicaceae</taxon>
        <taxon>Brassiceae</taxon>
        <taxon>Brassica</taxon>
    </lineage>
</organism>
<evidence type="ECO:0000313" key="3">
    <source>
        <dbReference type="EMBL" id="KAF2569928.1"/>
    </source>
</evidence>
<comment type="caution">
    <text evidence="3">The sequence shown here is derived from an EMBL/GenBank/DDBJ whole genome shotgun (WGS) entry which is preliminary data.</text>
</comment>
<dbReference type="AlphaFoldDB" id="A0A8S9IJ16"/>
<feature type="region of interest" description="Disordered" evidence="1">
    <location>
        <begin position="1"/>
        <end position="21"/>
    </location>
</feature>
<keyword evidence="2" id="KW-1133">Transmembrane helix</keyword>
<name>A0A8S9IJ16_BRACR</name>
<accession>A0A8S9IJ16</accession>
<keyword evidence="2" id="KW-0812">Transmembrane</keyword>
<gene>
    <name evidence="3" type="ORF">F2Q68_00026877</name>
</gene>
<dbReference type="EMBL" id="QGKW02001911">
    <property type="protein sequence ID" value="KAF2569928.1"/>
    <property type="molecule type" value="Genomic_DNA"/>
</dbReference>
<feature type="compositionally biased region" description="Low complexity" evidence="1">
    <location>
        <begin position="10"/>
        <end position="21"/>
    </location>
</feature>
<evidence type="ECO:0008006" key="5">
    <source>
        <dbReference type="Google" id="ProtNLM"/>
    </source>
</evidence>
<evidence type="ECO:0000256" key="2">
    <source>
        <dbReference type="SAM" id="Phobius"/>
    </source>
</evidence>
<evidence type="ECO:0000256" key="1">
    <source>
        <dbReference type="SAM" id="MobiDB-lite"/>
    </source>
</evidence>
<dbReference type="Proteomes" id="UP000712281">
    <property type="component" value="Unassembled WGS sequence"/>
</dbReference>
<reference evidence="3" key="1">
    <citation type="submission" date="2019-12" db="EMBL/GenBank/DDBJ databases">
        <title>Genome sequencing and annotation of Brassica cretica.</title>
        <authorList>
            <person name="Studholme D.J."/>
            <person name="Sarris P.F."/>
        </authorList>
    </citation>
    <scope>NUCLEOTIDE SEQUENCE</scope>
    <source>
        <strain evidence="3">PFS-001/15</strain>
        <tissue evidence="3">Leaf</tissue>
    </source>
</reference>